<organism evidence="2 3">
    <name type="scientific">Flavobacterium pallidum</name>
    <dbReference type="NCBI Taxonomy" id="2172098"/>
    <lineage>
        <taxon>Bacteria</taxon>
        <taxon>Pseudomonadati</taxon>
        <taxon>Bacteroidota</taxon>
        <taxon>Flavobacteriia</taxon>
        <taxon>Flavobacteriales</taxon>
        <taxon>Flavobacteriaceae</taxon>
        <taxon>Flavobacterium</taxon>
    </lineage>
</organism>
<keyword evidence="1" id="KW-0812">Transmembrane</keyword>
<sequence length="115" mass="13312">MKEVENAITKYILSSPKALALMFFSFISGNLWIFIILSYLTKNTTKAVKHLDTYYSKISLGIIWFSIIMYPLHCLKYGMTDVTLENVFNIVWQTLLISLFLQGIITILILKLIKQ</sequence>
<keyword evidence="1" id="KW-0472">Membrane</keyword>
<reference evidence="2 3" key="1">
    <citation type="submission" date="2018-05" db="EMBL/GenBank/DDBJ databases">
        <title>Genome sequencing of Flavobacterium sp. HYN0049.</title>
        <authorList>
            <person name="Yi H."/>
            <person name="Baek C."/>
        </authorList>
    </citation>
    <scope>NUCLEOTIDE SEQUENCE [LARGE SCALE GENOMIC DNA]</scope>
    <source>
        <strain evidence="2 3">HYN0049</strain>
    </source>
</reference>
<dbReference type="KEGG" id="fpal:HYN49_01265"/>
<feature type="transmembrane region" description="Helical" evidence="1">
    <location>
        <begin position="20"/>
        <end position="41"/>
    </location>
</feature>
<evidence type="ECO:0000313" key="3">
    <source>
        <dbReference type="Proteomes" id="UP000244937"/>
    </source>
</evidence>
<protein>
    <submittedName>
        <fullName evidence="2">Uncharacterized protein</fullName>
    </submittedName>
</protein>
<evidence type="ECO:0000256" key="1">
    <source>
        <dbReference type="SAM" id="Phobius"/>
    </source>
</evidence>
<feature type="transmembrane region" description="Helical" evidence="1">
    <location>
        <begin position="53"/>
        <end position="70"/>
    </location>
</feature>
<evidence type="ECO:0000313" key="2">
    <source>
        <dbReference type="EMBL" id="AWI24627.1"/>
    </source>
</evidence>
<proteinExistence type="predicted"/>
<keyword evidence="1" id="KW-1133">Transmembrane helix</keyword>
<dbReference type="AlphaFoldDB" id="A0A2S1SE25"/>
<gene>
    <name evidence="2" type="ORF">HYN49_01265</name>
</gene>
<name>A0A2S1SE25_9FLAO</name>
<dbReference type="EMBL" id="CP029187">
    <property type="protein sequence ID" value="AWI24627.1"/>
    <property type="molecule type" value="Genomic_DNA"/>
</dbReference>
<keyword evidence="3" id="KW-1185">Reference proteome</keyword>
<accession>A0A2S1SE25</accession>
<dbReference type="Proteomes" id="UP000244937">
    <property type="component" value="Chromosome"/>
</dbReference>
<feature type="transmembrane region" description="Helical" evidence="1">
    <location>
        <begin position="90"/>
        <end position="113"/>
    </location>
</feature>